<comment type="caution">
    <text evidence="4">The sequence shown here is derived from an EMBL/GenBank/DDBJ whole genome shotgun (WGS) entry which is preliminary data.</text>
</comment>
<accession>A0ABR4LZA4</accession>
<dbReference type="PANTHER" id="PTHR47700:SF2">
    <property type="entry name" value="CHITINASE"/>
    <property type="match status" value="1"/>
</dbReference>
<evidence type="ECO:0000256" key="1">
    <source>
        <dbReference type="ARBA" id="ARBA00022669"/>
    </source>
</evidence>
<dbReference type="InterPro" id="IPR036779">
    <property type="entry name" value="LysM_dom_sf"/>
</dbReference>
<evidence type="ECO:0000256" key="2">
    <source>
        <dbReference type="ARBA" id="ARBA00023026"/>
    </source>
</evidence>
<protein>
    <recommendedName>
        <fullName evidence="3">LysM domain-containing protein</fullName>
    </recommendedName>
</protein>
<evidence type="ECO:0000313" key="5">
    <source>
        <dbReference type="Proteomes" id="UP001610432"/>
    </source>
</evidence>
<dbReference type="RefSeq" id="XP_070888860.1">
    <property type="nucleotide sequence ID" value="XM_071032438.1"/>
</dbReference>
<keyword evidence="5" id="KW-1185">Reference proteome</keyword>
<dbReference type="InterPro" id="IPR053214">
    <property type="entry name" value="LysM12-like"/>
</dbReference>
<keyword evidence="1" id="KW-0147">Chitin-binding</keyword>
<gene>
    <name evidence="4" type="ORF">BJX67DRAFT_378927</name>
</gene>
<evidence type="ECO:0000259" key="3">
    <source>
        <dbReference type="PROSITE" id="PS51782"/>
    </source>
</evidence>
<sequence length="132" mass="14157">MPDTFILQPCGEGRNARQTLGVIATSEGGLANVQSALRSWSHATCVEGDLETTSIQLTVAYADRSSVIHRDTALHNGLDGLEKRAECSTISVEYGDSCTSLAKRCGITGAKFTDFNSYDSDLCSTLDPRQHA</sequence>
<keyword evidence="2" id="KW-0843">Virulence</keyword>
<dbReference type="Proteomes" id="UP001610432">
    <property type="component" value="Unassembled WGS sequence"/>
</dbReference>
<dbReference type="GeneID" id="98147510"/>
<evidence type="ECO:0000313" key="4">
    <source>
        <dbReference type="EMBL" id="KAL2869881.1"/>
    </source>
</evidence>
<dbReference type="PANTHER" id="PTHR47700">
    <property type="entry name" value="V CHITINASE, PUTATIVE (AFU_ORTHOLOGUE AFUA_6G13720)-RELATED"/>
    <property type="match status" value="1"/>
</dbReference>
<feature type="domain" description="LysM" evidence="3">
    <location>
        <begin position="88"/>
        <end position="132"/>
    </location>
</feature>
<proteinExistence type="predicted"/>
<dbReference type="EMBL" id="JBFXLQ010000008">
    <property type="protein sequence ID" value="KAL2869881.1"/>
    <property type="molecule type" value="Genomic_DNA"/>
</dbReference>
<dbReference type="Gene3D" id="3.10.350.10">
    <property type="entry name" value="LysM domain"/>
    <property type="match status" value="1"/>
</dbReference>
<dbReference type="PROSITE" id="PS51782">
    <property type="entry name" value="LYSM"/>
    <property type="match status" value="1"/>
</dbReference>
<dbReference type="Pfam" id="PF01476">
    <property type="entry name" value="LysM"/>
    <property type="match status" value="1"/>
</dbReference>
<dbReference type="InterPro" id="IPR018392">
    <property type="entry name" value="LysM"/>
</dbReference>
<reference evidence="4 5" key="1">
    <citation type="submission" date="2024-07" db="EMBL/GenBank/DDBJ databases">
        <title>Section-level genome sequencing and comparative genomics of Aspergillus sections Usti and Cavernicolus.</title>
        <authorList>
            <consortium name="Lawrence Berkeley National Laboratory"/>
            <person name="Nybo J.L."/>
            <person name="Vesth T.C."/>
            <person name="Theobald S."/>
            <person name="Frisvad J.C."/>
            <person name="Larsen T.O."/>
            <person name="Kjaerboelling I."/>
            <person name="Rothschild-Mancinelli K."/>
            <person name="Lyhne E.K."/>
            <person name="Kogle M.E."/>
            <person name="Barry K."/>
            <person name="Clum A."/>
            <person name="Na H."/>
            <person name="Ledsgaard L."/>
            <person name="Lin J."/>
            <person name="Lipzen A."/>
            <person name="Kuo A."/>
            <person name="Riley R."/>
            <person name="Mondo S."/>
            <person name="Labutti K."/>
            <person name="Haridas S."/>
            <person name="Pangalinan J."/>
            <person name="Salamov A.A."/>
            <person name="Simmons B.A."/>
            <person name="Magnuson J.K."/>
            <person name="Chen J."/>
            <person name="Drula E."/>
            <person name="Henrissat B."/>
            <person name="Wiebenga A."/>
            <person name="Lubbers R.J."/>
            <person name="Gomes A.C."/>
            <person name="Macurrencykelacurrency M.R."/>
            <person name="Stajich J."/>
            <person name="Grigoriev I.V."/>
            <person name="Mortensen U.H."/>
            <person name="De Vries R.P."/>
            <person name="Baker S.E."/>
            <person name="Andersen M.R."/>
        </authorList>
    </citation>
    <scope>NUCLEOTIDE SEQUENCE [LARGE SCALE GENOMIC DNA]</scope>
    <source>
        <strain evidence="4 5">CBS 449.75</strain>
    </source>
</reference>
<organism evidence="4 5">
    <name type="scientific">Aspergillus lucknowensis</name>
    <dbReference type="NCBI Taxonomy" id="176173"/>
    <lineage>
        <taxon>Eukaryota</taxon>
        <taxon>Fungi</taxon>
        <taxon>Dikarya</taxon>
        <taxon>Ascomycota</taxon>
        <taxon>Pezizomycotina</taxon>
        <taxon>Eurotiomycetes</taxon>
        <taxon>Eurotiomycetidae</taxon>
        <taxon>Eurotiales</taxon>
        <taxon>Aspergillaceae</taxon>
        <taxon>Aspergillus</taxon>
        <taxon>Aspergillus subgen. Nidulantes</taxon>
    </lineage>
</organism>
<name>A0ABR4LZA4_9EURO</name>